<dbReference type="InterPro" id="IPR001525">
    <property type="entry name" value="C5_MeTfrase"/>
</dbReference>
<dbReference type="GO" id="GO:0003886">
    <property type="term" value="F:DNA (cytosine-5-)-methyltransferase activity"/>
    <property type="evidence" value="ECO:0007669"/>
    <property type="project" value="UniProtKB-EC"/>
</dbReference>
<keyword evidence="2 7" id="KW-0489">Methyltransferase</keyword>
<evidence type="ECO:0000256" key="5">
    <source>
        <dbReference type="ARBA" id="ARBA00022747"/>
    </source>
</evidence>
<name>A0ABU6JIY4_9BURK</name>
<feature type="active site" evidence="7">
    <location>
        <position position="73"/>
    </location>
</feature>
<dbReference type="PRINTS" id="PR00105">
    <property type="entry name" value="C5METTRFRASE"/>
</dbReference>
<keyword evidence="5" id="KW-0680">Restriction system</keyword>
<evidence type="ECO:0000256" key="3">
    <source>
        <dbReference type="ARBA" id="ARBA00022679"/>
    </source>
</evidence>
<keyword evidence="3 7" id="KW-0808">Transferase</keyword>
<dbReference type="GO" id="GO:0032259">
    <property type="term" value="P:methylation"/>
    <property type="evidence" value="ECO:0007669"/>
    <property type="project" value="UniProtKB-KW"/>
</dbReference>
<evidence type="ECO:0000256" key="1">
    <source>
        <dbReference type="ARBA" id="ARBA00011975"/>
    </source>
</evidence>
<evidence type="ECO:0000313" key="9">
    <source>
        <dbReference type="EMBL" id="MEC4723426.1"/>
    </source>
</evidence>
<evidence type="ECO:0000256" key="4">
    <source>
        <dbReference type="ARBA" id="ARBA00022691"/>
    </source>
</evidence>
<comment type="similarity">
    <text evidence="7 8">Belongs to the class I-like SAM-binding methyltransferase superfamily. C5-methyltransferase family.</text>
</comment>
<dbReference type="NCBIfam" id="TIGR00675">
    <property type="entry name" value="dcm"/>
    <property type="match status" value="1"/>
</dbReference>
<comment type="caution">
    <text evidence="9">The sequence shown here is derived from an EMBL/GenBank/DDBJ whole genome shotgun (WGS) entry which is preliminary data.</text>
</comment>
<dbReference type="PANTHER" id="PTHR46098">
    <property type="entry name" value="TRNA (CYTOSINE(38)-C(5))-METHYLTRANSFERASE"/>
    <property type="match status" value="1"/>
</dbReference>
<evidence type="ECO:0000256" key="8">
    <source>
        <dbReference type="RuleBase" id="RU000416"/>
    </source>
</evidence>
<dbReference type="Proteomes" id="UP001352263">
    <property type="component" value="Unassembled WGS sequence"/>
</dbReference>
<evidence type="ECO:0000256" key="2">
    <source>
        <dbReference type="ARBA" id="ARBA00022603"/>
    </source>
</evidence>
<dbReference type="RefSeq" id="WP_326510038.1">
    <property type="nucleotide sequence ID" value="NZ_JAWIIV010000053.1"/>
</dbReference>
<dbReference type="PROSITE" id="PS51679">
    <property type="entry name" value="SAM_MT_C5"/>
    <property type="match status" value="1"/>
</dbReference>
<evidence type="ECO:0000313" key="10">
    <source>
        <dbReference type="Proteomes" id="UP001352263"/>
    </source>
</evidence>
<proteinExistence type="inferred from homology"/>
<dbReference type="SUPFAM" id="SSF53335">
    <property type="entry name" value="S-adenosyl-L-methionine-dependent methyltransferases"/>
    <property type="match status" value="1"/>
</dbReference>
<organism evidence="9 10">
    <name type="scientific">Noviherbaspirillum album</name>
    <dbReference type="NCBI Taxonomy" id="3080276"/>
    <lineage>
        <taxon>Bacteria</taxon>
        <taxon>Pseudomonadati</taxon>
        <taxon>Pseudomonadota</taxon>
        <taxon>Betaproteobacteria</taxon>
        <taxon>Burkholderiales</taxon>
        <taxon>Oxalobacteraceae</taxon>
        <taxon>Noviherbaspirillum</taxon>
    </lineage>
</organism>
<gene>
    <name evidence="9" type="ORF">RY831_30245</name>
</gene>
<dbReference type="Pfam" id="PF00145">
    <property type="entry name" value="DNA_methylase"/>
    <property type="match status" value="1"/>
</dbReference>
<dbReference type="EMBL" id="JAWIIV010000053">
    <property type="protein sequence ID" value="MEC4723426.1"/>
    <property type="molecule type" value="Genomic_DNA"/>
</dbReference>
<evidence type="ECO:0000256" key="6">
    <source>
        <dbReference type="ARBA" id="ARBA00047422"/>
    </source>
</evidence>
<keyword evidence="4 7" id="KW-0949">S-adenosyl-L-methionine</keyword>
<sequence length="377" mass="41691">MNTFYEFFAGGGMAHAGLGEEWKCLFANDFCEKKAASYRKNWGDDHLVVGDIAKVKANQVEGQADLAWASFPCQDLSLAGNGVGLDGDRSGTFWAFHKLMKQLDKDGRKPHMIALENVYGAVTSHGGKDFEAIIKSLVSVGYRAGGMIIDAVHFVPQSRPRLFIVAVDAKLTVPSELCAETATPAWQPAAIVKAYNRLPKKLKDQWIWWAPPAPDTTPGTLDQLIEHEPQGVTWHTPEETAKLLEMMSEVNAQKVELAKQAGRLKVGTIYRRTREGRQRAEVRFDGISGCLRTPSGGSSRQTIIVVEGEKVRSRLLSPREAARLMGLSDNYVLPERYNDAYHLAGDGVAVPVVAHLARHIFEPLIESYRRLQLVKVA</sequence>
<dbReference type="Gene3D" id="3.40.50.150">
    <property type="entry name" value="Vaccinia Virus protein VP39"/>
    <property type="match status" value="1"/>
</dbReference>
<protein>
    <recommendedName>
        <fullName evidence="1">DNA (cytosine-5-)-methyltransferase</fullName>
        <ecNumber evidence="1">2.1.1.37</ecNumber>
    </recommendedName>
</protein>
<dbReference type="EC" id="2.1.1.37" evidence="1"/>
<dbReference type="InterPro" id="IPR029063">
    <property type="entry name" value="SAM-dependent_MTases_sf"/>
</dbReference>
<dbReference type="Gene3D" id="3.90.120.10">
    <property type="entry name" value="DNA Methylase, subunit A, domain 2"/>
    <property type="match status" value="1"/>
</dbReference>
<reference evidence="9 10" key="1">
    <citation type="submission" date="2023-10" db="EMBL/GenBank/DDBJ databases">
        <title>Noviherbaspirillum sp. CPCC 100848 genome assembly.</title>
        <authorList>
            <person name="Li X.Y."/>
            <person name="Fang X.M."/>
        </authorList>
    </citation>
    <scope>NUCLEOTIDE SEQUENCE [LARGE SCALE GENOMIC DNA]</scope>
    <source>
        <strain evidence="9 10">CPCC 100848</strain>
    </source>
</reference>
<dbReference type="InterPro" id="IPR050750">
    <property type="entry name" value="C5-MTase"/>
</dbReference>
<comment type="catalytic activity">
    <reaction evidence="6">
        <text>a 2'-deoxycytidine in DNA + S-adenosyl-L-methionine = a 5-methyl-2'-deoxycytidine in DNA + S-adenosyl-L-homocysteine + H(+)</text>
        <dbReference type="Rhea" id="RHEA:13681"/>
        <dbReference type="Rhea" id="RHEA-COMP:11369"/>
        <dbReference type="Rhea" id="RHEA-COMP:11370"/>
        <dbReference type="ChEBI" id="CHEBI:15378"/>
        <dbReference type="ChEBI" id="CHEBI:57856"/>
        <dbReference type="ChEBI" id="CHEBI:59789"/>
        <dbReference type="ChEBI" id="CHEBI:85452"/>
        <dbReference type="ChEBI" id="CHEBI:85454"/>
        <dbReference type="EC" id="2.1.1.37"/>
    </reaction>
</comment>
<dbReference type="PANTHER" id="PTHR46098:SF1">
    <property type="entry name" value="TRNA (CYTOSINE(38)-C(5))-METHYLTRANSFERASE"/>
    <property type="match status" value="1"/>
</dbReference>
<accession>A0ABU6JIY4</accession>
<evidence type="ECO:0000256" key="7">
    <source>
        <dbReference type="PROSITE-ProRule" id="PRU01016"/>
    </source>
</evidence>
<keyword evidence="10" id="KW-1185">Reference proteome</keyword>